<dbReference type="InterPro" id="IPR052728">
    <property type="entry name" value="O2_lipid_transport_reg"/>
</dbReference>
<comment type="caution">
    <text evidence="2">The sequence shown here is derived from an EMBL/GenBank/DDBJ whole genome shotgun (WGS) entry which is preliminary data.</text>
</comment>
<dbReference type="PANTHER" id="PTHR11161">
    <property type="entry name" value="O-ACYLTRANSFERASE"/>
    <property type="match status" value="1"/>
</dbReference>
<feature type="transmembrane region" description="Helical" evidence="1">
    <location>
        <begin position="68"/>
        <end position="92"/>
    </location>
</feature>
<name>A0AAV4VWM5_CAEEX</name>
<accession>A0AAV4VWM5</accession>
<dbReference type="PANTHER" id="PTHR11161:SF0">
    <property type="entry name" value="O-ACYLTRANSFERASE LIKE PROTEIN"/>
    <property type="match status" value="1"/>
</dbReference>
<dbReference type="AlphaFoldDB" id="A0AAV4VWM5"/>
<protein>
    <submittedName>
        <fullName evidence="2">Nose resistant to fluoxetine protein 6</fullName>
    </submittedName>
</protein>
<dbReference type="Proteomes" id="UP001054945">
    <property type="component" value="Unassembled WGS sequence"/>
</dbReference>
<evidence type="ECO:0000313" key="2">
    <source>
        <dbReference type="EMBL" id="GIY73999.1"/>
    </source>
</evidence>
<evidence type="ECO:0000313" key="3">
    <source>
        <dbReference type="Proteomes" id="UP001054945"/>
    </source>
</evidence>
<keyword evidence="1" id="KW-1133">Transmembrane helix</keyword>
<evidence type="ECO:0000256" key="1">
    <source>
        <dbReference type="SAM" id="Phobius"/>
    </source>
</evidence>
<gene>
    <name evidence="2" type="primary">nrf-6_65</name>
    <name evidence="2" type="ORF">CEXT_208191</name>
</gene>
<keyword evidence="1" id="KW-0812">Transmembrane</keyword>
<sequence length="130" mass="15517">MIVVAFFTTLNTYTNNGPLWPDYDVDANCKVSWWWNLLYINNFQTSEKQEFCWHIICTKRKQNNSPKLNLIILSVGWIVASSVSLACVFGLYNHELTRRSLLLQQFKSHLLRFWVSMGYFCMRHWPRRCC</sequence>
<keyword evidence="1" id="KW-0472">Membrane</keyword>
<proteinExistence type="predicted"/>
<reference evidence="2 3" key="1">
    <citation type="submission" date="2021-06" db="EMBL/GenBank/DDBJ databases">
        <title>Caerostris extrusa draft genome.</title>
        <authorList>
            <person name="Kono N."/>
            <person name="Arakawa K."/>
        </authorList>
    </citation>
    <scope>NUCLEOTIDE SEQUENCE [LARGE SCALE GENOMIC DNA]</scope>
</reference>
<keyword evidence="3" id="KW-1185">Reference proteome</keyword>
<dbReference type="EMBL" id="BPLR01015152">
    <property type="protein sequence ID" value="GIY73999.1"/>
    <property type="molecule type" value="Genomic_DNA"/>
</dbReference>
<organism evidence="2 3">
    <name type="scientific">Caerostris extrusa</name>
    <name type="common">Bark spider</name>
    <name type="synonym">Caerostris bankana</name>
    <dbReference type="NCBI Taxonomy" id="172846"/>
    <lineage>
        <taxon>Eukaryota</taxon>
        <taxon>Metazoa</taxon>
        <taxon>Ecdysozoa</taxon>
        <taxon>Arthropoda</taxon>
        <taxon>Chelicerata</taxon>
        <taxon>Arachnida</taxon>
        <taxon>Araneae</taxon>
        <taxon>Araneomorphae</taxon>
        <taxon>Entelegynae</taxon>
        <taxon>Araneoidea</taxon>
        <taxon>Araneidae</taxon>
        <taxon>Caerostris</taxon>
    </lineage>
</organism>